<organism evidence="1 2">
    <name type="scientific">Zobellia barbeyronii</name>
    <dbReference type="NCBI Taxonomy" id="2748009"/>
    <lineage>
        <taxon>Bacteria</taxon>
        <taxon>Pseudomonadati</taxon>
        <taxon>Bacteroidota</taxon>
        <taxon>Flavobacteriia</taxon>
        <taxon>Flavobacteriales</taxon>
        <taxon>Flavobacteriaceae</taxon>
        <taxon>Zobellia</taxon>
    </lineage>
</organism>
<reference evidence="1 2" key="1">
    <citation type="submission" date="2020-06" db="EMBL/GenBank/DDBJ databases">
        <authorList>
            <person name="Isaeva M.P."/>
            <person name="Chernysheva N.Y."/>
        </authorList>
    </citation>
    <scope>NUCLEOTIDE SEQUENCE [LARGE SCALE GENOMIC DNA]</scope>
    <source>
        <strain evidence="1 2">KMM 6746</strain>
    </source>
</reference>
<keyword evidence="2" id="KW-1185">Reference proteome</keyword>
<gene>
    <name evidence="1" type="ORF">HW347_03205</name>
</gene>
<dbReference type="Gene3D" id="3.90.226.10">
    <property type="entry name" value="2-enoyl-CoA Hydratase, Chain A, domain 1"/>
    <property type="match status" value="1"/>
</dbReference>
<accession>A0ABS5WB99</accession>
<sequence>MNFTFFSFVTQSKGFEKDIEVKPTLDGIRNKKDELLEKAIEIIQKQ</sequence>
<comment type="caution">
    <text evidence="1">The sequence shown here is derived from an EMBL/GenBank/DDBJ whole genome shotgun (WGS) entry which is preliminary data.</text>
</comment>
<name>A0ABS5WB99_9FLAO</name>
<dbReference type="Proteomes" id="UP000740413">
    <property type="component" value="Unassembled WGS sequence"/>
</dbReference>
<dbReference type="RefSeq" id="WP_214610493.1">
    <property type="nucleotide sequence ID" value="NZ_JACATN010000001.1"/>
</dbReference>
<evidence type="ECO:0000313" key="1">
    <source>
        <dbReference type="EMBL" id="MBT2160256.1"/>
    </source>
</evidence>
<dbReference type="EMBL" id="JACATN010000001">
    <property type="protein sequence ID" value="MBT2160256.1"/>
    <property type="molecule type" value="Genomic_DNA"/>
</dbReference>
<reference evidence="2" key="2">
    <citation type="submission" date="2023-07" db="EMBL/GenBank/DDBJ databases">
        <title>Zobellia barbeyronii sp. nov., a new marine flavobacterium, isolated from green and red algae.</title>
        <authorList>
            <person name="Nedashkovskaya O.I."/>
            <person name="Otstavnykh N."/>
            <person name="Zhukova N."/>
            <person name="Guzev K."/>
            <person name="Chausova V."/>
            <person name="Tekutyeva L."/>
            <person name="Mikhailov V."/>
            <person name="Isaeva M."/>
        </authorList>
    </citation>
    <scope>NUCLEOTIDE SEQUENCE [LARGE SCALE GENOMIC DNA]</scope>
    <source>
        <strain evidence="2">KMM 6746</strain>
    </source>
</reference>
<protein>
    <submittedName>
        <fullName evidence="1">Uncharacterized protein</fullName>
    </submittedName>
</protein>
<evidence type="ECO:0000313" key="2">
    <source>
        <dbReference type="Proteomes" id="UP000740413"/>
    </source>
</evidence>
<proteinExistence type="predicted"/>